<dbReference type="Proteomes" id="UP000730161">
    <property type="component" value="Unassembled WGS sequence"/>
</dbReference>
<organism evidence="2 3">
    <name type="scientific">Methanocalculus chunghsingensis</name>
    <dbReference type="NCBI Taxonomy" id="156457"/>
    <lineage>
        <taxon>Archaea</taxon>
        <taxon>Methanobacteriati</taxon>
        <taxon>Methanobacteriota</taxon>
        <taxon>Stenosarchaea group</taxon>
        <taxon>Methanomicrobia</taxon>
        <taxon>Methanomicrobiales</taxon>
        <taxon>Methanocalculaceae</taxon>
        <taxon>Methanocalculus</taxon>
    </lineage>
</organism>
<dbReference type="PIRSF" id="PIRSF005636">
    <property type="entry name" value="McrD"/>
    <property type="match status" value="1"/>
</dbReference>
<evidence type="ECO:0000256" key="1">
    <source>
        <dbReference type="ARBA" id="ARBA00022994"/>
    </source>
</evidence>
<evidence type="ECO:0000313" key="3">
    <source>
        <dbReference type="Proteomes" id="UP000730161"/>
    </source>
</evidence>
<evidence type="ECO:0000313" key="2">
    <source>
        <dbReference type="EMBL" id="MBR1369356.1"/>
    </source>
</evidence>
<dbReference type="RefSeq" id="WP_211531055.1">
    <property type="nucleotide sequence ID" value="NZ_JWHL01000011.1"/>
</dbReference>
<accession>A0A8J8B542</accession>
<dbReference type="AlphaFoldDB" id="A0A8J8B542"/>
<dbReference type="InterPro" id="IPR003901">
    <property type="entry name" value="Me_CoM_Rdtase_D"/>
</dbReference>
<dbReference type="GO" id="GO:0015948">
    <property type="term" value="P:methanogenesis"/>
    <property type="evidence" value="ECO:0007669"/>
    <property type="project" value="UniProtKB-KW"/>
</dbReference>
<dbReference type="Pfam" id="PF02505">
    <property type="entry name" value="MCR_D"/>
    <property type="match status" value="1"/>
</dbReference>
<gene>
    <name evidence="2" type="ORF">RJ53_07550</name>
</gene>
<dbReference type="EMBL" id="JWHL01000011">
    <property type="protein sequence ID" value="MBR1369356.1"/>
    <property type="molecule type" value="Genomic_DNA"/>
</dbReference>
<keyword evidence="1" id="KW-0484">Methanogenesis</keyword>
<dbReference type="OrthoDB" id="109281at2157"/>
<comment type="caution">
    <text evidence="2">The sequence shown here is derived from an EMBL/GenBank/DDBJ whole genome shotgun (WGS) entry which is preliminary data.</text>
</comment>
<dbReference type="NCBIfam" id="TIGR03260">
    <property type="entry name" value="met_CoM_red_D"/>
    <property type="match status" value="1"/>
</dbReference>
<keyword evidence="3" id="KW-1185">Reference proteome</keyword>
<name>A0A8J8B542_9EURY</name>
<sequence>MAETSYPQIRIVPARFLTPDTAEDLLNEILAKTGIRRIVLNGPRVPEIVPYGPARGTPNVVAQRREIEVQGETIKLQVQVGTILIELEDASPIPEIRKACETVLTNFPFTLQEGRFMRSSMTMTDYAKYGVVEDERILGMVDPKSKTRPVILQGNR</sequence>
<reference evidence="2" key="1">
    <citation type="submission" date="2014-12" db="EMBL/GenBank/DDBJ databases">
        <authorList>
            <person name="Huang H.-H."/>
            <person name="Chen S.-C."/>
            <person name="Lai M.-C."/>
        </authorList>
    </citation>
    <scope>NUCLEOTIDE SEQUENCE</scope>
    <source>
        <strain evidence="2">K1F9705b</strain>
    </source>
</reference>
<protein>
    <submittedName>
        <fullName evidence="2">Methyl-coenzyme M reductase</fullName>
    </submittedName>
</protein>
<proteinExistence type="predicted"/>